<dbReference type="GO" id="GO:0003677">
    <property type="term" value="F:DNA binding"/>
    <property type="evidence" value="ECO:0007669"/>
    <property type="project" value="UniProtKB-KW"/>
</dbReference>
<protein>
    <recommendedName>
        <fullName evidence="9">Zn(2)-C6 fungal-type domain-containing protein</fullName>
    </recommendedName>
</protein>
<organism evidence="10 11">
    <name type="scientific">Sarocladium strictum</name>
    <name type="common">Black bundle disease fungus</name>
    <name type="synonym">Acremonium strictum</name>
    <dbReference type="NCBI Taxonomy" id="5046"/>
    <lineage>
        <taxon>Eukaryota</taxon>
        <taxon>Fungi</taxon>
        <taxon>Dikarya</taxon>
        <taxon>Ascomycota</taxon>
        <taxon>Pezizomycotina</taxon>
        <taxon>Sordariomycetes</taxon>
        <taxon>Hypocreomycetidae</taxon>
        <taxon>Hypocreales</taxon>
        <taxon>Sarocladiaceae</taxon>
        <taxon>Sarocladium</taxon>
    </lineage>
</organism>
<name>A0AA39GLF5_SARSR</name>
<dbReference type="Pfam" id="PF04082">
    <property type="entry name" value="Fungal_trans"/>
    <property type="match status" value="1"/>
</dbReference>
<dbReference type="InterPro" id="IPR001138">
    <property type="entry name" value="Zn2Cys6_DnaBD"/>
</dbReference>
<evidence type="ECO:0000256" key="5">
    <source>
        <dbReference type="ARBA" id="ARBA00023125"/>
    </source>
</evidence>
<evidence type="ECO:0000256" key="4">
    <source>
        <dbReference type="ARBA" id="ARBA00023015"/>
    </source>
</evidence>
<feature type="compositionally biased region" description="Polar residues" evidence="8">
    <location>
        <begin position="73"/>
        <end position="82"/>
    </location>
</feature>
<proteinExistence type="predicted"/>
<dbReference type="CDD" id="cd00067">
    <property type="entry name" value="GAL4"/>
    <property type="match status" value="1"/>
</dbReference>
<evidence type="ECO:0000256" key="8">
    <source>
        <dbReference type="SAM" id="MobiDB-lite"/>
    </source>
</evidence>
<keyword evidence="3" id="KW-0862">Zinc</keyword>
<sequence length="748" mass="83284">MAPQAPTDGDGQIKPKSACRPCRSRKIKCNGLQPVCSTCVAHDRQCEYDKDGPRRRSRVPGSRRAQRELRQSMGMTSRSTGRAHTGHHSRDHAESRASQSSPHRSPPHRTRLSEPLASLSNASLYDSPSAQTESQSQVDVNEHLSVDPSGNVEARGPTGTLYEPLGRHQTKYHAVPEQYATAILTANTALERQKEESYKQTLLDRGHIEGVPAELALHLIDIHWSRHHFFLVSYRTAFYRDMMVNGPYYSPLLLFAILAVSSRYSERPEVGGGDHSVHSGKDFYDRAKQLLADDMEKSTIPTATALLLMGNALVSAGQVDKGWLYTGMGIRMIINLGLHLDADSYSTDPSKQKTLEEVEIRRRLFWGAFVIEKLQSLYLGRPFLIHDHDIHVPKKFVDAYEEAQAWRPVPDLGGSGQLSMMSTNSITTFSNMCVLAEICGDIMSSLFAVKAKGEPRTVLHASRDRIRRRLAGWDRDLPASIRFAPWNMDDRQRSVPIHVMVLHTIYYSLVILLERPFVANGHLSSAEEDIGSWGECTIAAEKIAHLLYAYRRSYSFRRIPYQICYATYVASTILVRNANNGSETSSSVTHLAICLKAFEEMKLAHPGSSRMLTIIRSLMSRLGVDVDDHFLENMGTSPQQLGMLPTPDFATSNMTAIQDRNIDIDTIRQSFAQNPFTQTLPLTSGGGETRNIQQIPELTVPPGTLGTGSELDYGTMDLSNPNPSNGWQMSLGDFDDDLLFGVLGGSWP</sequence>
<dbReference type="Gene3D" id="4.10.240.10">
    <property type="entry name" value="Zn(2)-C6 fungal-type DNA-binding domain"/>
    <property type="match status" value="1"/>
</dbReference>
<dbReference type="SUPFAM" id="SSF57701">
    <property type="entry name" value="Zn2/Cys6 DNA-binding domain"/>
    <property type="match status" value="1"/>
</dbReference>
<evidence type="ECO:0000313" key="11">
    <source>
        <dbReference type="Proteomes" id="UP001175261"/>
    </source>
</evidence>
<keyword evidence="4" id="KW-0805">Transcription regulation</keyword>
<dbReference type="GO" id="GO:0000981">
    <property type="term" value="F:DNA-binding transcription factor activity, RNA polymerase II-specific"/>
    <property type="evidence" value="ECO:0007669"/>
    <property type="project" value="InterPro"/>
</dbReference>
<keyword evidence="6" id="KW-0804">Transcription</keyword>
<evidence type="ECO:0000256" key="3">
    <source>
        <dbReference type="ARBA" id="ARBA00022833"/>
    </source>
</evidence>
<evidence type="ECO:0000259" key="9">
    <source>
        <dbReference type="PROSITE" id="PS50048"/>
    </source>
</evidence>
<dbReference type="Proteomes" id="UP001175261">
    <property type="component" value="Unassembled WGS sequence"/>
</dbReference>
<evidence type="ECO:0000256" key="1">
    <source>
        <dbReference type="ARBA" id="ARBA00004123"/>
    </source>
</evidence>
<dbReference type="AlphaFoldDB" id="A0AA39GLF5"/>
<comment type="subcellular location">
    <subcellularLocation>
        <location evidence="1">Nucleus</location>
    </subcellularLocation>
</comment>
<comment type="caution">
    <text evidence="10">The sequence shown here is derived from an EMBL/GenBank/DDBJ whole genome shotgun (WGS) entry which is preliminary data.</text>
</comment>
<dbReference type="SMART" id="SM00906">
    <property type="entry name" value="Fungal_trans"/>
    <property type="match status" value="1"/>
</dbReference>
<keyword evidence="11" id="KW-1185">Reference proteome</keyword>
<dbReference type="Pfam" id="PF00172">
    <property type="entry name" value="Zn_clus"/>
    <property type="match status" value="1"/>
</dbReference>
<dbReference type="GO" id="GO:0005634">
    <property type="term" value="C:nucleus"/>
    <property type="evidence" value="ECO:0007669"/>
    <property type="project" value="UniProtKB-SubCell"/>
</dbReference>
<dbReference type="PANTHER" id="PTHR31313">
    <property type="entry name" value="TY1 ENHANCER ACTIVATOR"/>
    <property type="match status" value="1"/>
</dbReference>
<dbReference type="GO" id="GO:0006351">
    <property type="term" value="P:DNA-templated transcription"/>
    <property type="evidence" value="ECO:0007669"/>
    <property type="project" value="InterPro"/>
</dbReference>
<dbReference type="PANTHER" id="PTHR31313:SF86">
    <property type="entry name" value="ZN(2)-C6 FUNGAL-TYPE DOMAIN-CONTAINING PROTEIN"/>
    <property type="match status" value="1"/>
</dbReference>
<feature type="region of interest" description="Disordered" evidence="8">
    <location>
        <begin position="46"/>
        <end position="112"/>
    </location>
</feature>
<dbReference type="CDD" id="cd12148">
    <property type="entry name" value="fungal_TF_MHR"/>
    <property type="match status" value="1"/>
</dbReference>
<feature type="domain" description="Zn(2)-C6 fungal-type" evidence="9">
    <location>
        <begin position="18"/>
        <end position="48"/>
    </location>
</feature>
<dbReference type="EMBL" id="JAPDFR010000002">
    <property type="protein sequence ID" value="KAK0389558.1"/>
    <property type="molecule type" value="Genomic_DNA"/>
</dbReference>
<reference evidence="10" key="1">
    <citation type="submission" date="2022-10" db="EMBL/GenBank/DDBJ databases">
        <title>Determination and structural analysis of whole genome sequence of Sarocladium strictum F4-1.</title>
        <authorList>
            <person name="Hu L."/>
            <person name="Jiang Y."/>
        </authorList>
    </citation>
    <scope>NUCLEOTIDE SEQUENCE</scope>
    <source>
        <strain evidence="10">F4-1</strain>
    </source>
</reference>
<gene>
    <name evidence="10" type="ORF">NLU13_3133</name>
</gene>
<dbReference type="InterPro" id="IPR036864">
    <property type="entry name" value="Zn2-C6_fun-type_DNA-bd_sf"/>
</dbReference>
<feature type="region of interest" description="Disordered" evidence="8">
    <location>
        <begin position="1"/>
        <end position="20"/>
    </location>
</feature>
<accession>A0AA39GLF5</accession>
<dbReference type="SMART" id="SM00066">
    <property type="entry name" value="GAL4"/>
    <property type="match status" value="1"/>
</dbReference>
<dbReference type="PROSITE" id="PS00463">
    <property type="entry name" value="ZN2_CY6_FUNGAL_1"/>
    <property type="match status" value="1"/>
</dbReference>
<evidence type="ECO:0000256" key="7">
    <source>
        <dbReference type="ARBA" id="ARBA00023242"/>
    </source>
</evidence>
<keyword evidence="2" id="KW-0479">Metal-binding</keyword>
<dbReference type="InterPro" id="IPR051615">
    <property type="entry name" value="Transcr_Regulatory_Elem"/>
</dbReference>
<evidence type="ECO:0000313" key="10">
    <source>
        <dbReference type="EMBL" id="KAK0389558.1"/>
    </source>
</evidence>
<dbReference type="PROSITE" id="PS50048">
    <property type="entry name" value="ZN2_CY6_FUNGAL_2"/>
    <property type="match status" value="1"/>
</dbReference>
<dbReference type="InterPro" id="IPR007219">
    <property type="entry name" value="XnlR_reg_dom"/>
</dbReference>
<dbReference type="GO" id="GO:0008270">
    <property type="term" value="F:zinc ion binding"/>
    <property type="evidence" value="ECO:0007669"/>
    <property type="project" value="InterPro"/>
</dbReference>
<keyword evidence="7" id="KW-0539">Nucleus</keyword>
<keyword evidence="5" id="KW-0238">DNA-binding</keyword>
<evidence type="ECO:0000256" key="6">
    <source>
        <dbReference type="ARBA" id="ARBA00023163"/>
    </source>
</evidence>
<evidence type="ECO:0000256" key="2">
    <source>
        <dbReference type="ARBA" id="ARBA00022723"/>
    </source>
</evidence>